<evidence type="ECO:0000256" key="3">
    <source>
        <dbReference type="ARBA" id="ARBA00022605"/>
    </source>
</evidence>
<dbReference type="InterPro" id="IPR011004">
    <property type="entry name" value="Trimer_LpxA-like_sf"/>
</dbReference>
<dbReference type="GO" id="GO:0008652">
    <property type="term" value="P:amino acid biosynthetic process"/>
    <property type="evidence" value="ECO:0007669"/>
    <property type="project" value="UniProtKB-KW"/>
</dbReference>
<comment type="similarity">
    <text evidence="1">Belongs to the transferase hexapeptide repeat family.</text>
</comment>
<dbReference type="GO" id="GO:0009001">
    <property type="term" value="F:serine O-acetyltransferase activity"/>
    <property type="evidence" value="ECO:0007669"/>
    <property type="project" value="UniProtKB-EC"/>
</dbReference>
<dbReference type="CDD" id="cd03354">
    <property type="entry name" value="LbH_SAT"/>
    <property type="match status" value="1"/>
</dbReference>
<gene>
    <name evidence="6" type="ORF">BSAL_80490</name>
</gene>
<dbReference type="VEuPathDB" id="TriTrypDB:BSAL_80490"/>
<sequence>MARRLRVIEESLQGLTSSASMHAPCSIDKQQLTDVMSMCRYICFPEYSEISQPSSVLNKIIIILVEQLASGFSLRDTYTRARLDTSNMNNAQLFRVAPPQEREVLFRVEAERIAEEFVRCRLAKVKVLLHTDVEALYHHDVAAESKCEIVLTYPGITCMLHQRVAHELYLLGAPNNVTRMLTEMAHSITGVDIHPHTSIGHHFFIDHGTGVVIGATAVIGNHVCIYQGVTLGARSFPLDPVTGAPMKNLPRHPIIEDGVIIYSNAVVLGRIVIGAGAVIAGNAFVTKAVPKGAVVAGAGNVIVKDSKA</sequence>
<dbReference type="EC" id="2.3.1.30" evidence="2"/>
<dbReference type="InterPro" id="IPR001451">
    <property type="entry name" value="Hexapep"/>
</dbReference>
<dbReference type="Proteomes" id="UP000051952">
    <property type="component" value="Unassembled WGS sequence"/>
</dbReference>
<dbReference type="PANTHER" id="PTHR42811">
    <property type="entry name" value="SERINE ACETYLTRANSFERASE"/>
    <property type="match status" value="1"/>
</dbReference>
<feature type="non-terminal residue" evidence="6">
    <location>
        <position position="308"/>
    </location>
</feature>
<organism evidence="6 7">
    <name type="scientific">Bodo saltans</name>
    <name type="common">Flagellated protozoan</name>
    <dbReference type="NCBI Taxonomy" id="75058"/>
    <lineage>
        <taxon>Eukaryota</taxon>
        <taxon>Discoba</taxon>
        <taxon>Euglenozoa</taxon>
        <taxon>Kinetoplastea</taxon>
        <taxon>Metakinetoplastina</taxon>
        <taxon>Eubodonida</taxon>
        <taxon>Bodonidae</taxon>
        <taxon>Bodo</taxon>
    </lineage>
</organism>
<evidence type="ECO:0000256" key="1">
    <source>
        <dbReference type="ARBA" id="ARBA00007274"/>
    </source>
</evidence>
<evidence type="ECO:0000256" key="5">
    <source>
        <dbReference type="ARBA" id="ARBA00023315"/>
    </source>
</evidence>
<evidence type="ECO:0000256" key="2">
    <source>
        <dbReference type="ARBA" id="ARBA00013266"/>
    </source>
</evidence>
<proteinExistence type="inferred from homology"/>
<keyword evidence="4 6" id="KW-0808">Transferase</keyword>
<keyword evidence="7" id="KW-1185">Reference proteome</keyword>
<evidence type="ECO:0000313" key="6">
    <source>
        <dbReference type="EMBL" id="CUG51456.1"/>
    </source>
</evidence>
<dbReference type="Gene3D" id="2.160.10.10">
    <property type="entry name" value="Hexapeptide repeat proteins"/>
    <property type="match status" value="1"/>
</dbReference>
<protein>
    <recommendedName>
        <fullName evidence="2">serine O-acetyltransferase</fullName>
        <ecNumber evidence="2">2.3.1.30</ecNumber>
    </recommendedName>
</protein>
<dbReference type="Gene3D" id="1.10.3130.10">
    <property type="entry name" value="serine acetyltransferase, domain 1"/>
    <property type="match status" value="1"/>
</dbReference>
<reference evidence="7" key="1">
    <citation type="submission" date="2015-09" db="EMBL/GenBank/DDBJ databases">
        <authorList>
            <consortium name="Pathogen Informatics"/>
        </authorList>
    </citation>
    <scope>NUCLEOTIDE SEQUENCE [LARGE SCALE GENOMIC DNA]</scope>
    <source>
        <strain evidence="7">Lake Konstanz</strain>
    </source>
</reference>
<dbReference type="OrthoDB" id="25818at2759"/>
<dbReference type="AlphaFoldDB" id="A0A0S4J1L5"/>
<dbReference type="SUPFAM" id="SSF51161">
    <property type="entry name" value="Trimeric LpxA-like enzymes"/>
    <property type="match status" value="1"/>
</dbReference>
<name>A0A0S4J1L5_BODSA</name>
<dbReference type="InterPro" id="IPR045304">
    <property type="entry name" value="LbH_SAT"/>
</dbReference>
<keyword evidence="3" id="KW-0028">Amino-acid biosynthesis</keyword>
<accession>A0A0S4J1L5</accession>
<evidence type="ECO:0000313" key="7">
    <source>
        <dbReference type="Proteomes" id="UP000051952"/>
    </source>
</evidence>
<evidence type="ECO:0000256" key="4">
    <source>
        <dbReference type="ARBA" id="ARBA00022679"/>
    </source>
</evidence>
<dbReference type="InterPro" id="IPR042122">
    <property type="entry name" value="Ser_AcTrfase_N_sf"/>
</dbReference>
<dbReference type="Pfam" id="PF00132">
    <property type="entry name" value="Hexapep"/>
    <property type="match status" value="1"/>
</dbReference>
<dbReference type="EMBL" id="CYKH01000851">
    <property type="protein sequence ID" value="CUG51456.1"/>
    <property type="molecule type" value="Genomic_DNA"/>
</dbReference>
<keyword evidence="5" id="KW-0012">Acyltransferase</keyword>